<protein>
    <submittedName>
        <fullName evidence="2">Uncharacterized protein</fullName>
    </submittedName>
</protein>
<keyword evidence="3" id="KW-1185">Reference proteome</keyword>
<evidence type="ECO:0000313" key="2">
    <source>
        <dbReference type="EMBL" id="KAK2839970.1"/>
    </source>
</evidence>
<accession>A0AA88SNN7</accession>
<feature type="compositionally biased region" description="Basic and acidic residues" evidence="1">
    <location>
        <begin position="1"/>
        <end position="19"/>
    </location>
</feature>
<feature type="region of interest" description="Disordered" evidence="1">
    <location>
        <begin position="1"/>
        <end position="37"/>
    </location>
</feature>
<sequence length="73" mass="8298">MGLREEDQDHKSAADQELRRARRPAGGREAKQKSSWLQQWSDLFEPENNNRIWVGASGIGSVRAFELNMGATR</sequence>
<reference evidence="2" key="1">
    <citation type="submission" date="2023-07" db="EMBL/GenBank/DDBJ databases">
        <title>Chromosome-level Genome Assembly of Striped Snakehead (Channa striata).</title>
        <authorList>
            <person name="Liu H."/>
        </authorList>
    </citation>
    <scope>NUCLEOTIDE SEQUENCE</scope>
    <source>
        <strain evidence="2">Gz</strain>
        <tissue evidence="2">Muscle</tissue>
    </source>
</reference>
<evidence type="ECO:0000256" key="1">
    <source>
        <dbReference type="SAM" id="MobiDB-lite"/>
    </source>
</evidence>
<gene>
    <name evidence="2" type="ORF">Q5P01_013710</name>
</gene>
<dbReference type="Proteomes" id="UP001187415">
    <property type="component" value="Unassembled WGS sequence"/>
</dbReference>
<dbReference type="EMBL" id="JAUPFM010000010">
    <property type="protein sequence ID" value="KAK2839970.1"/>
    <property type="molecule type" value="Genomic_DNA"/>
</dbReference>
<name>A0AA88SNN7_CHASR</name>
<proteinExistence type="predicted"/>
<organism evidence="2 3">
    <name type="scientific">Channa striata</name>
    <name type="common">Snakehead murrel</name>
    <name type="synonym">Ophicephalus striatus</name>
    <dbReference type="NCBI Taxonomy" id="64152"/>
    <lineage>
        <taxon>Eukaryota</taxon>
        <taxon>Metazoa</taxon>
        <taxon>Chordata</taxon>
        <taxon>Craniata</taxon>
        <taxon>Vertebrata</taxon>
        <taxon>Euteleostomi</taxon>
        <taxon>Actinopterygii</taxon>
        <taxon>Neopterygii</taxon>
        <taxon>Teleostei</taxon>
        <taxon>Neoteleostei</taxon>
        <taxon>Acanthomorphata</taxon>
        <taxon>Anabantaria</taxon>
        <taxon>Anabantiformes</taxon>
        <taxon>Channoidei</taxon>
        <taxon>Channidae</taxon>
        <taxon>Channa</taxon>
    </lineage>
</organism>
<evidence type="ECO:0000313" key="3">
    <source>
        <dbReference type="Proteomes" id="UP001187415"/>
    </source>
</evidence>
<comment type="caution">
    <text evidence="2">The sequence shown here is derived from an EMBL/GenBank/DDBJ whole genome shotgun (WGS) entry which is preliminary data.</text>
</comment>
<dbReference type="AlphaFoldDB" id="A0AA88SNN7"/>